<dbReference type="EMBL" id="MVIE01000004">
    <property type="protein sequence ID" value="ORB45493.1"/>
    <property type="molecule type" value="Genomic_DNA"/>
</dbReference>
<dbReference type="InterPro" id="IPR029045">
    <property type="entry name" value="ClpP/crotonase-like_dom_sf"/>
</dbReference>
<comment type="catalytic activity">
    <reaction evidence="5">
        <text>a 4-saturated-(3S)-3-hydroxyacyl-CoA = a (3E)-enoyl-CoA + H2O</text>
        <dbReference type="Rhea" id="RHEA:20724"/>
        <dbReference type="ChEBI" id="CHEBI:15377"/>
        <dbReference type="ChEBI" id="CHEBI:58521"/>
        <dbReference type="ChEBI" id="CHEBI:137480"/>
        <dbReference type="EC" id="4.2.1.17"/>
    </reaction>
</comment>
<dbReference type="InterPro" id="IPR001753">
    <property type="entry name" value="Enoyl-CoA_hydra/iso"/>
</dbReference>
<evidence type="ECO:0000256" key="4">
    <source>
        <dbReference type="ARBA" id="ARBA00023709"/>
    </source>
</evidence>
<dbReference type="SUPFAM" id="SSF52096">
    <property type="entry name" value="ClpP/crotonase"/>
    <property type="match status" value="1"/>
</dbReference>
<dbReference type="STRING" id="590652.BST39_04590"/>
<dbReference type="InterPro" id="IPR018376">
    <property type="entry name" value="Enoyl-CoA_hyd/isom_CS"/>
</dbReference>
<sequence length="273" mass="28775">MALNASEAASTDDGVDVDVPSDGVLRISLNRPRRLNALDDAAIESIHAALDLLTSDCAHRVVLIRSHGRTFCSGFDMNDYDGDPESRGGAAALVDQMNRLADIPLRLRACRAVVVAAVRGPAVGGGFALALGADIVFAGESAVFSLPQTRLGVLAAEMGISFLLPRVVGMNRAADLMLRGHSLDAAGALAAGLAAEVWPDEDVDDAALRAAIELCHHSADALATTKQFLLAGLESGNLTTTVRRETDAQVLSNYRPELRASIARRRAEQSTPR</sequence>
<dbReference type="PANTHER" id="PTHR43459">
    <property type="entry name" value="ENOYL-COA HYDRATASE"/>
    <property type="match status" value="1"/>
</dbReference>
<evidence type="ECO:0000313" key="7">
    <source>
        <dbReference type="EMBL" id="ORB45493.1"/>
    </source>
</evidence>
<dbReference type="OrthoDB" id="9777711at2"/>
<comment type="function">
    <text evidence="1">Could possibly oxidize fatty acids using specific components.</text>
</comment>
<evidence type="ECO:0000256" key="3">
    <source>
        <dbReference type="ARBA" id="ARBA00023098"/>
    </source>
</evidence>
<dbReference type="RefSeq" id="WP_158086189.1">
    <property type="nucleotide sequence ID" value="NZ_AP022619.1"/>
</dbReference>
<evidence type="ECO:0000256" key="6">
    <source>
        <dbReference type="RuleBase" id="RU003707"/>
    </source>
</evidence>
<keyword evidence="2" id="KW-0276">Fatty acid metabolism</keyword>
<dbReference type="PANTHER" id="PTHR43459:SF1">
    <property type="entry name" value="EG:BACN32G11.4 PROTEIN"/>
    <property type="match status" value="1"/>
</dbReference>
<keyword evidence="3" id="KW-0443">Lipid metabolism</keyword>
<dbReference type="GO" id="GO:0004300">
    <property type="term" value="F:enoyl-CoA hydratase activity"/>
    <property type="evidence" value="ECO:0007669"/>
    <property type="project" value="UniProtKB-EC"/>
</dbReference>
<gene>
    <name evidence="7" type="ORF">BST39_04590</name>
</gene>
<evidence type="ECO:0000256" key="2">
    <source>
        <dbReference type="ARBA" id="ARBA00022832"/>
    </source>
</evidence>
<organism evidence="7 8">
    <name type="scientific">Mycobacterium paraseoulense</name>
    <dbReference type="NCBI Taxonomy" id="590652"/>
    <lineage>
        <taxon>Bacteria</taxon>
        <taxon>Bacillati</taxon>
        <taxon>Actinomycetota</taxon>
        <taxon>Actinomycetes</taxon>
        <taxon>Mycobacteriales</taxon>
        <taxon>Mycobacteriaceae</taxon>
        <taxon>Mycobacterium</taxon>
    </lineage>
</organism>
<dbReference type="AlphaFoldDB" id="A0A1X0IFJ5"/>
<evidence type="ECO:0008006" key="9">
    <source>
        <dbReference type="Google" id="ProtNLM"/>
    </source>
</evidence>
<evidence type="ECO:0000313" key="8">
    <source>
        <dbReference type="Proteomes" id="UP000192513"/>
    </source>
</evidence>
<comment type="catalytic activity">
    <reaction evidence="4">
        <text>a (3S)-3-hydroxyacyl-CoA = a (2E)-enoyl-CoA + H2O</text>
        <dbReference type="Rhea" id="RHEA:16105"/>
        <dbReference type="ChEBI" id="CHEBI:15377"/>
        <dbReference type="ChEBI" id="CHEBI:57318"/>
        <dbReference type="ChEBI" id="CHEBI:58856"/>
        <dbReference type="EC" id="4.2.1.17"/>
    </reaction>
</comment>
<accession>A0A1X0IFJ5</accession>
<dbReference type="GO" id="GO:0006631">
    <property type="term" value="P:fatty acid metabolic process"/>
    <property type="evidence" value="ECO:0007669"/>
    <property type="project" value="UniProtKB-KW"/>
</dbReference>
<dbReference type="Gene3D" id="3.90.226.10">
    <property type="entry name" value="2-enoyl-CoA Hydratase, Chain A, domain 1"/>
    <property type="match status" value="1"/>
</dbReference>
<protein>
    <recommendedName>
        <fullName evidence="9">Enoyl-CoA hydratase</fullName>
    </recommendedName>
</protein>
<dbReference type="CDD" id="cd06558">
    <property type="entry name" value="crotonase-like"/>
    <property type="match status" value="1"/>
</dbReference>
<proteinExistence type="inferred from homology"/>
<evidence type="ECO:0000256" key="1">
    <source>
        <dbReference type="ARBA" id="ARBA00002994"/>
    </source>
</evidence>
<keyword evidence="8" id="KW-1185">Reference proteome</keyword>
<dbReference type="Pfam" id="PF00378">
    <property type="entry name" value="ECH_1"/>
    <property type="match status" value="1"/>
</dbReference>
<dbReference type="PROSITE" id="PS00166">
    <property type="entry name" value="ENOYL_COA_HYDRATASE"/>
    <property type="match status" value="1"/>
</dbReference>
<evidence type="ECO:0000256" key="5">
    <source>
        <dbReference type="ARBA" id="ARBA00023717"/>
    </source>
</evidence>
<comment type="similarity">
    <text evidence="6">Belongs to the enoyl-CoA hydratase/isomerase family.</text>
</comment>
<name>A0A1X0IFJ5_9MYCO</name>
<reference evidence="7 8" key="1">
    <citation type="submission" date="2017-02" db="EMBL/GenBank/DDBJ databases">
        <title>The new phylogeny of genus Mycobacterium.</title>
        <authorList>
            <person name="Tortoli E."/>
            <person name="Trovato A."/>
            <person name="Cirillo D.M."/>
        </authorList>
    </citation>
    <scope>NUCLEOTIDE SEQUENCE [LARGE SCALE GENOMIC DNA]</scope>
    <source>
        <strain evidence="7 8">DSM 45000</strain>
    </source>
</reference>
<dbReference type="Proteomes" id="UP000192513">
    <property type="component" value="Unassembled WGS sequence"/>
</dbReference>
<comment type="caution">
    <text evidence="7">The sequence shown here is derived from an EMBL/GenBank/DDBJ whole genome shotgun (WGS) entry which is preliminary data.</text>
</comment>